<keyword evidence="1" id="KW-0418">Kinase</keyword>
<keyword evidence="4" id="KW-1185">Reference proteome</keyword>
<evidence type="ECO:0000313" key="4">
    <source>
        <dbReference type="Proteomes" id="UP000034681"/>
    </source>
</evidence>
<organism evidence="3 4">
    <name type="scientific">Prochlorothrix hollandica PCC 9006 = CALU 1027</name>
    <dbReference type="NCBI Taxonomy" id="317619"/>
    <lineage>
        <taxon>Bacteria</taxon>
        <taxon>Bacillati</taxon>
        <taxon>Cyanobacteriota</taxon>
        <taxon>Cyanophyceae</taxon>
        <taxon>Prochlorotrichales</taxon>
        <taxon>Prochlorotrichaceae</taxon>
        <taxon>Prochlorothrix</taxon>
    </lineage>
</organism>
<dbReference type="AlphaFoldDB" id="A0A0M2Q314"/>
<reference evidence="3" key="1">
    <citation type="submission" date="2012-04" db="EMBL/GenBank/DDBJ databases">
        <authorList>
            <person name="Borisov I.G."/>
            <person name="Ivanikova N.V."/>
            <person name="Pinevich A.V."/>
        </authorList>
    </citation>
    <scope>NUCLEOTIDE SEQUENCE</scope>
    <source>
        <strain evidence="3">CALU 1027</strain>
    </source>
</reference>
<evidence type="ECO:0000256" key="1">
    <source>
        <dbReference type="ARBA" id="ARBA00022527"/>
    </source>
</evidence>
<dbReference type="OrthoDB" id="516350at2"/>
<comment type="caution">
    <text evidence="3">The sequence shown here is derived from an EMBL/GenBank/DDBJ whole genome shotgun (WGS) entry which is preliminary data.</text>
</comment>
<gene>
    <name evidence="3" type="ORF">PROH_00705</name>
</gene>
<evidence type="ECO:0000313" key="3">
    <source>
        <dbReference type="EMBL" id="KKJ00992.1"/>
    </source>
</evidence>
<dbReference type="InterPro" id="IPR016781">
    <property type="entry name" value="Anti-sigma_regulat_PmgA_prd"/>
</dbReference>
<dbReference type="CDD" id="cd16936">
    <property type="entry name" value="HATPase_RsbW-like"/>
    <property type="match status" value="1"/>
</dbReference>
<dbReference type="PANTHER" id="PTHR35526">
    <property type="entry name" value="ANTI-SIGMA-F FACTOR RSBW-RELATED"/>
    <property type="match status" value="1"/>
</dbReference>
<dbReference type="PANTHER" id="PTHR35526:SF3">
    <property type="entry name" value="ANTI-SIGMA-F FACTOR RSBW"/>
    <property type="match status" value="1"/>
</dbReference>
<sequence>MISLSPRPTLRTWRTISFPSTLHLTPVLDLLLATVPPRWEPDLRLGLQEALVNAAKHGNQLDPSKVVYIRFSRINHQWWWIIGDQGGGFSPPTCHTPLPDPFALPLAPVAETRDCGRGLFLIDQIFDQVYWNPAGNELTLCKDLPRSLPHTLLPFWFKAA</sequence>
<dbReference type="RefSeq" id="WP_016925039.1">
    <property type="nucleotide sequence ID" value="NZ_KB235941.1"/>
</dbReference>
<protein>
    <submittedName>
        <fullName evidence="3">ATPase</fullName>
    </submittedName>
</protein>
<dbReference type="InterPro" id="IPR036890">
    <property type="entry name" value="HATPase_C_sf"/>
</dbReference>
<dbReference type="STRING" id="317619.GCA_000332315_03298"/>
<dbReference type="InterPro" id="IPR003594">
    <property type="entry name" value="HATPase_dom"/>
</dbReference>
<dbReference type="EMBL" id="AJTX02000002">
    <property type="protein sequence ID" value="KKJ00992.1"/>
    <property type="molecule type" value="Genomic_DNA"/>
</dbReference>
<dbReference type="PIRSF" id="PIRSF020906">
    <property type="entry name" value="Anti_s_fact_PmgA_prd"/>
    <property type="match status" value="1"/>
</dbReference>
<dbReference type="GO" id="GO:0004674">
    <property type="term" value="F:protein serine/threonine kinase activity"/>
    <property type="evidence" value="ECO:0007669"/>
    <property type="project" value="UniProtKB-KW"/>
</dbReference>
<dbReference type="Gene3D" id="3.30.565.10">
    <property type="entry name" value="Histidine kinase-like ATPase, C-terminal domain"/>
    <property type="match status" value="1"/>
</dbReference>
<dbReference type="eggNOG" id="COG2172">
    <property type="taxonomic scope" value="Bacteria"/>
</dbReference>
<dbReference type="SUPFAM" id="SSF55874">
    <property type="entry name" value="ATPase domain of HSP90 chaperone/DNA topoisomerase II/histidine kinase"/>
    <property type="match status" value="1"/>
</dbReference>
<dbReference type="Pfam" id="PF13581">
    <property type="entry name" value="HATPase_c_2"/>
    <property type="match status" value="1"/>
</dbReference>
<feature type="domain" description="Histidine kinase/HSP90-like ATPase" evidence="2">
    <location>
        <begin position="42"/>
        <end position="142"/>
    </location>
</feature>
<keyword evidence="1" id="KW-0723">Serine/threonine-protein kinase</keyword>
<evidence type="ECO:0000259" key="2">
    <source>
        <dbReference type="Pfam" id="PF13581"/>
    </source>
</evidence>
<dbReference type="Proteomes" id="UP000034681">
    <property type="component" value="Unassembled WGS sequence"/>
</dbReference>
<dbReference type="InterPro" id="IPR050267">
    <property type="entry name" value="Anti-sigma-factor_SerPK"/>
</dbReference>
<accession>A0A0M2Q314</accession>
<proteinExistence type="predicted"/>
<keyword evidence="1" id="KW-0808">Transferase</keyword>
<name>A0A0M2Q314_PROHO</name>